<accession>A0ABN3G205</accession>
<reference evidence="3 4" key="1">
    <citation type="journal article" date="2019" name="Int. J. Syst. Evol. Microbiol.">
        <title>The Global Catalogue of Microorganisms (GCM) 10K type strain sequencing project: providing services to taxonomists for standard genome sequencing and annotation.</title>
        <authorList>
            <consortium name="The Broad Institute Genomics Platform"/>
            <consortium name="The Broad Institute Genome Sequencing Center for Infectious Disease"/>
            <person name="Wu L."/>
            <person name="Ma J."/>
        </authorList>
    </citation>
    <scope>NUCLEOTIDE SEQUENCE [LARGE SCALE GENOMIC DNA]</scope>
    <source>
        <strain evidence="3 4">JCM 16221</strain>
    </source>
</reference>
<dbReference type="Pfam" id="PF13411">
    <property type="entry name" value="MerR_1"/>
    <property type="match status" value="1"/>
</dbReference>
<dbReference type="Gene3D" id="1.10.1660.10">
    <property type="match status" value="1"/>
</dbReference>
<organism evidence="3 4">
    <name type="scientific">Saccharopolyspora halophila</name>
    <dbReference type="NCBI Taxonomy" id="405551"/>
    <lineage>
        <taxon>Bacteria</taxon>
        <taxon>Bacillati</taxon>
        <taxon>Actinomycetota</taxon>
        <taxon>Actinomycetes</taxon>
        <taxon>Pseudonocardiales</taxon>
        <taxon>Pseudonocardiaceae</taxon>
        <taxon>Saccharopolyspora</taxon>
    </lineage>
</organism>
<name>A0ABN3G205_9PSEU</name>
<dbReference type="InterPro" id="IPR009061">
    <property type="entry name" value="DNA-bd_dom_put_sf"/>
</dbReference>
<evidence type="ECO:0000313" key="3">
    <source>
        <dbReference type="EMBL" id="GAA2342096.1"/>
    </source>
</evidence>
<feature type="domain" description="HTH merR-type" evidence="2">
    <location>
        <begin position="2"/>
        <end position="71"/>
    </location>
</feature>
<dbReference type="SMART" id="SM00422">
    <property type="entry name" value="HTH_MERR"/>
    <property type="match status" value="1"/>
</dbReference>
<gene>
    <name evidence="3" type="ORF">GCM10009854_18310</name>
</gene>
<dbReference type="SUPFAM" id="SSF46955">
    <property type="entry name" value="Putative DNA-binding domain"/>
    <property type="match status" value="1"/>
</dbReference>
<dbReference type="PROSITE" id="PS50937">
    <property type="entry name" value="HTH_MERR_2"/>
    <property type="match status" value="1"/>
</dbReference>
<dbReference type="InterPro" id="IPR047057">
    <property type="entry name" value="MerR_fam"/>
</dbReference>
<dbReference type="CDD" id="cd00592">
    <property type="entry name" value="HTH_MerR-like"/>
    <property type="match status" value="1"/>
</dbReference>
<dbReference type="InterPro" id="IPR000551">
    <property type="entry name" value="MerR-type_HTH_dom"/>
</dbReference>
<protein>
    <submittedName>
        <fullName evidence="3">MerR family transcriptional regulator</fullName>
    </submittedName>
</protein>
<dbReference type="PANTHER" id="PTHR30204:SF93">
    <property type="entry name" value="HTH MERR-TYPE DOMAIN-CONTAINING PROTEIN"/>
    <property type="match status" value="1"/>
</dbReference>
<evidence type="ECO:0000259" key="2">
    <source>
        <dbReference type="PROSITE" id="PS50937"/>
    </source>
</evidence>
<comment type="caution">
    <text evidence="3">The sequence shown here is derived from an EMBL/GenBank/DDBJ whole genome shotgun (WGS) entry which is preliminary data.</text>
</comment>
<evidence type="ECO:0000256" key="1">
    <source>
        <dbReference type="ARBA" id="ARBA00023125"/>
    </source>
</evidence>
<keyword evidence="1" id="KW-0238">DNA-binding</keyword>
<dbReference type="RefSeq" id="WP_344128772.1">
    <property type="nucleotide sequence ID" value="NZ_BAAARA010000004.1"/>
</dbReference>
<dbReference type="PANTHER" id="PTHR30204">
    <property type="entry name" value="REDOX-CYCLING DRUG-SENSING TRANSCRIPTIONAL ACTIVATOR SOXR"/>
    <property type="match status" value="1"/>
</dbReference>
<proteinExistence type="predicted"/>
<evidence type="ECO:0000313" key="4">
    <source>
        <dbReference type="Proteomes" id="UP001501218"/>
    </source>
</evidence>
<sequence>MAWSTRQLAELAHTTVKAVRHYHDIGLLDEPERAANGYKKYRVPHLVRLLQIKRLSELGVPLARIAEMERADENSDEAIRALDAELEATIERLTRIRAELAAVLHHRAPPEVPPGFAPFADTLSDTRRSLLLVFSTIFNEETMEDFRQALVNAESTDDEFERLPADADDAAVERLAQRMVPVIRASREKHPHLVDPTANSPHDPKLAESAIAHALVELYNTAQLRVLKRANEILTGDADDPPGADRSGAAR</sequence>
<dbReference type="Proteomes" id="UP001501218">
    <property type="component" value="Unassembled WGS sequence"/>
</dbReference>
<keyword evidence="4" id="KW-1185">Reference proteome</keyword>
<dbReference type="EMBL" id="BAAARA010000004">
    <property type="protein sequence ID" value="GAA2342096.1"/>
    <property type="molecule type" value="Genomic_DNA"/>
</dbReference>